<evidence type="ECO:0000256" key="1">
    <source>
        <dbReference type="ARBA" id="ARBA00022478"/>
    </source>
</evidence>
<dbReference type="SUPFAM" id="SSF63562">
    <property type="entry name" value="RPB6/omega subunit-like"/>
    <property type="match status" value="1"/>
</dbReference>
<sequence length="80" mass="9246">MKIFSPEELAANSSSKYMGCVIAAKLARKLHDQYRDTTQYLDKKCTSESLERLCSGELNYEIVDKKMTKKKPKSFFQEKS</sequence>
<dbReference type="GO" id="GO:0003677">
    <property type="term" value="F:DNA binding"/>
    <property type="evidence" value="ECO:0007669"/>
    <property type="project" value="InterPro"/>
</dbReference>
<dbReference type="GO" id="GO:0000428">
    <property type="term" value="C:DNA-directed RNA polymerase complex"/>
    <property type="evidence" value="ECO:0007669"/>
    <property type="project" value="UniProtKB-KW"/>
</dbReference>
<accession>A0A1F5YD88</accession>
<proteinExistence type="predicted"/>
<organism evidence="3 4">
    <name type="scientific">Candidatus Glassbacteria bacterium GWA2_58_10</name>
    <dbReference type="NCBI Taxonomy" id="1817865"/>
    <lineage>
        <taxon>Bacteria</taxon>
        <taxon>Candidatus Glassiibacteriota</taxon>
    </lineage>
</organism>
<name>A0A1F5YD88_9BACT</name>
<protein>
    <recommendedName>
        <fullName evidence="5">DNA-directed RNA polymerase</fullName>
    </recommendedName>
</protein>
<dbReference type="Gene3D" id="3.90.940.10">
    <property type="match status" value="1"/>
</dbReference>
<comment type="caution">
    <text evidence="3">The sequence shown here is derived from an EMBL/GenBank/DDBJ whole genome shotgun (WGS) entry which is preliminary data.</text>
</comment>
<reference evidence="3 4" key="1">
    <citation type="journal article" date="2016" name="Nat. Commun.">
        <title>Thousands of microbial genomes shed light on interconnected biogeochemical processes in an aquifer system.</title>
        <authorList>
            <person name="Anantharaman K."/>
            <person name="Brown C.T."/>
            <person name="Hug L.A."/>
            <person name="Sharon I."/>
            <person name="Castelle C.J."/>
            <person name="Probst A.J."/>
            <person name="Thomas B.C."/>
            <person name="Singh A."/>
            <person name="Wilkins M.J."/>
            <person name="Karaoz U."/>
            <person name="Brodie E.L."/>
            <person name="Williams K.H."/>
            <person name="Hubbard S.S."/>
            <person name="Banfield J.F."/>
        </authorList>
    </citation>
    <scope>NUCLEOTIDE SEQUENCE [LARGE SCALE GENOMIC DNA]</scope>
</reference>
<dbReference type="AlphaFoldDB" id="A0A1F5YD88"/>
<keyword evidence="2" id="KW-0804">Transcription</keyword>
<gene>
    <name evidence="3" type="ORF">A2Z86_09840</name>
</gene>
<dbReference type="Proteomes" id="UP000176992">
    <property type="component" value="Unassembled WGS sequence"/>
</dbReference>
<dbReference type="GO" id="GO:0006351">
    <property type="term" value="P:DNA-templated transcription"/>
    <property type="evidence" value="ECO:0007669"/>
    <property type="project" value="InterPro"/>
</dbReference>
<dbReference type="GO" id="GO:0003899">
    <property type="term" value="F:DNA-directed RNA polymerase activity"/>
    <property type="evidence" value="ECO:0007669"/>
    <property type="project" value="InterPro"/>
</dbReference>
<evidence type="ECO:0008006" key="5">
    <source>
        <dbReference type="Google" id="ProtNLM"/>
    </source>
</evidence>
<evidence type="ECO:0000313" key="3">
    <source>
        <dbReference type="EMBL" id="OGF98135.1"/>
    </source>
</evidence>
<dbReference type="EMBL" id="MFIV01000165">
    <property type="protein sequence ID" value="OGF98135.1"/>
    <property type="molecule type" value="Genomic_DNA"/>
</dbReference>
<evidence type="ECO:0000313" key="4">
    <source>
        <dbReference type="Proteomes" id="UP000176992"/>
    </source>
</evidence>
<dbReference type="InterPro" id="IPR036161">
    <property type="entry name" value="RPB6/omega-like_sf"/>
</dbReference>
<keyword evidence="1" id="KW-0240">DNA-directed RNA polymerase</keyword>
<evidence type="ECO:0000256" key="2">
    <source>
        <dbReference type="ARBA" id="ARBA00023163"/>
    </source>
</evidence>